<dbReference type="EMBL" id="JACHHY010000019">
    <property type="protein sequence ID" value="MBB5019683.1"/>
    <property type="molecule type" value="Genomic_DNA"/>
</dbReference>
<keyword evidence="3" id="KW-1185">Reference proteome</keyword>
<dbReference type="RefSeq" id="WP_184040940.1">
    <property type="nucleotide sequence ID" value="NZ_JACHHY010000019.1"/>
</dbReference>
<evidence type="ECO:0000313" key="2">
    <source>
        <dbReference type="EMBL" id="MBB5019683.1"/>
    </source>
</evidence>
<gene>
    <name evidence="2" type="ORF">HNQ59_002991</name>
</gene>
<dbReference type="AlphaFoldDB" id="A0A840MTR3"/>
<feature type="domain" description="Putative DNA-binding" evidence="1">
    <location>
        <begin position="8"/>
        <end position="92"/>
    </location>
</feature>
<dbReference type="Gene3D" id="1.10.150.690">
    <property type="entry name" value="DUF2063"/>
    <property type="match status" value="1"/>
</dbReference>
<dbReference type="Proteomes" id="UP000575898">
    <property type="component" value="Unassembled WGS sequence"/>
</dbReference>
<dbReference type="Pfam" id="PF09836">
    <property type="entry name" value="DUF2063"/>
    <property type="match status" value="1"/>
</dbReference>
<dbReference type="InterPro" id="IPR044922">
    <property type="entry name" value="DUF2063_N_sf"/>
</dbReference>
<dbReference type="InterPro" id="IPR018640">
    <property type="entry name" value="DUF2063"/>
</dbReference>
<proteinExistence type="predicted"/>
<organism evidence="2 3">
    <name type="scientific">Chitinivorax tropicus</name>
    <dbReference type="NCBI Taxonomy" id="714531"/>
    <lineage>
        <taxon>Bacteria</taxon>
        <taxon>Pseudomonadati</taxon>
        <taxon>Pseudomonadota</taxon>
        <taxon>Betaproteobacteria</taxon>
        <taxon>Chitinivorax</taxon>
    </lineage>
</organism>
<evidence type="ECO:0000259" key="1">
    <source>
        <dbReference type="Pfam" id="PF09836"/>
    </source>
</evidence>
<sequence length="249" mass="26826">MNPLLSAQGRFADAVIHGTVVESEWGRYLNGLSAYANNRLFNRIDALSDAFPTVKAIVGEAFFEGLARGYAKCMASHSGNIHHYGDVFSAFLRQFEPASVLPYLPDVAALDWAMRRAFFAPDASPIDLMTLASVPMEQHGELVATIHPAAAMLHAAFPVVAIFQAHHGGPWPDLEQAMEETALVYRTANQVKVRAISGAERVFCTGLMTGESLGASLSAALQHDQSFVLGSLLMQLVADELVTSLNLPG</sequence>
<comment type="caution">
    <text evidence="2">The sequence shown here is derived from an EMBL/GenBank/DDBJ whole genome shotgun (WGS) entry which is preliminary data.</text>
</comment>
<accession>A0A840MTR3</accession>
<protein>
    <recommendedName>
        <fullName evidence="1">Putative DNA-binding domain-containing protein</fullName>
    </recommendedName>
</protein>
<name>A0A840MTR3_9PROT</name>
<reference evidence="2 3" key="1">
    <citation type="submission" date="2020-08" db="EMBL/GenBank/DDBJ databases">
        <title>Genomic Encyclopedia of Type Strains, Phase IV (KMG-IV): sequencing the most valuable type-strain genomes for metagenomic binning, comparative biology and taxonomic classification.</title>
        <authorList>
            <person name="Goeker M."/>
        </authorList>
    </citation>
    <scope>NUCLEOTIDE SEQUENCE [LARGE SCALE GENOMIC DNA]</scope>
    <source>
        <strain evidence="2 3">DSM 27165</strain>
    </source>
</reference>
<evidence type="ECO:0000313" key="3">
    <source>
        <dbReference type="Proteomes" id="UP000575898"/>
    </source>
</evidence>